<reference evidence="2 3" key="1">
    <citation type="submission" date="2024-06" db="EMBL/GenBank/DDBJ databases">
        <title>Soil Sphingobacterium thalpophilum.</title>
        <authorList>
            <person name="Yang J."/>
            <person name="Li J."/>
        </authorList>
    </citation>
    <scope>NUCLEOTIDE SEQUENCE [LARGE SCALE GENOMIC DNA]</scope>
    <source>
        <strain evidence="2 3">22g91tb</strain>
    </source>
</reference>
<name>A0ABV4H827_9SPHI</name>
<gene>
    <name evidence="2" type="ORF">ABTW24_01060</name>
</gene>
<keyword evidence="1" id="KW-1133">Transmembrane helix</keyword>
<evidence type="ECO:0000256" key="1">
    <source>
        <dbReference type="SAM" id="Phobius"/>
    </source>
</evidence>
<accession>A0ABV4H827</accession>
<dbReference type="EMBL" id="JBEOQB010000001">
    <property type="protein sequence ID" value="MEZ0450182.1"/>
    <property type="molecule type" value="Genomic_DNA"/>
</dbReference>
<keyword evidence="1" id="KW-0812">Transmembrane</keyword>
<proteinExistence type="predicted"/>
<keyword evidence="1" id="KW-0472">Membrane</keyword>
<feature type="transmembrane region" description="Helical" evidence="1">
    <location>
        <begin position="41"/>
        <end position="62"/>
    </location>
</feature>
<dbReference type="RefSeq" id="WP_370481699.1">
    <property type="nucleotide sequence ID" value="NZ_JBEOQA010000001.1"/>
</dbReference>
<organism evidence="2 3">
    <name type="scientific">Sphingobacterium thalpophilum</name>
    <dbReference type="NCBI Taxonomy" id="259"/>
    <lineage>
        <taxon>Bacteria</taxon>
        <taxon>Pseudomonadati</taxon>
        <taxon>Bacteroidota</taxon>
        <taxon>Sphingobacteriia</taxon>
        <taxon>Sphingobacteriales</taxon>
        <taxon>Sphingobacteriaceae</taxon>
        <taxon>Sphingobacterium</taxon>
    </lineage>
</organism>
<keyword evidence="3" id="KW-1185">Reference proteome</keyword>
<evidence type="ECO:0000313" key="2">
    <source>
        <dbReference type="EMBL" id="MEZ0450182.1"/>
    </source>
</evidence>
<sequence length="63" mass="7292">MENRDDEKALFTWGAFLVLLVLLLTVDILFRVLIKDNKKMWMLQLAFLFLASIACLIVKATFS</sequence>
<feature type="transmembrane region" description="Helical" evidence="1">
    <location>
        <begin position="12"/>
        <end position="34"/>
    </location>
</feature>
<dbReference type="Proteomes" id="UP001566204">
    <property type="component" value="Unassembled WGS sequence"/>
</dbReference>
<evidence type="ECO:0000313" key="3">
    <source>
        <dbReference type="Proteomes" id="UP001566204"/>
    </source>
</evidence>
<comment type="caution">
    <text evidence="2">The sequence shown here is derived from an EMBL/GenBank/DDBJ whole genome shotgun (WGS) entry which is preliminary data.</text>
</comment>
<protein>
    <submittedName>
        <fullName evidence="2">Uncharacterized protein</fullName>
    </submittedName>
</protein>